<feature type="domain" description="Reverse transcriptase/retrotransposon-derived protein RNase H-like" evidence="1">
    <location>
        <begin position="126"/>
        <end position="207"/>
    </location>
</feature>
<evidence type="ECO:0000313" key="2">
    <source>
        <dbReference type="EMBL" id="KAL0423465.1"/>
    </source>
</evidence>
<dbReference type="PANTHER" id="PTHR33064">
    <property type="entry name" value="POL PROTEIN"/>
    <property type="match status" value="1"/>
</dbReference>
<protein>
    <recommendedName>
        <fullName evidence="1">Reverse transcriptase/retrotransposon-derived protein RNase H-like domain-containing protein</fullName>
    </recommendedName>
</protein>
<accession>A0AAW2V489</accession>
<gene>
    <name evidence="2" type="ORF">Sradi_0881300</name>
</gene>
<organism evidence="2">
    <name type="scientific">Sesamum radiatum</name>
    <name type="common">Black benniseed</name>
    <dbReference type="NCBI Taxonomy" id="300843"/>
    <lineage>
        <taxon>Eukaryota</taxon>
        <taxon>Viridiplantae</taxon>
        <taxon>Streptophyta</taxon>
        <taxon>Embryophyta</taxon>
        <taxon>Tracheophyta</taxon>
        <taxon>Spermatophyta</taxon>
        <taxon>Magnoliopsida</taxon>
        <taxon>eudicotyledons</taxon>
        <taxon>Gunneridae</taxon>
        <taxon>Pentapetalae</taxon>
        <taxon>asterids</taxon>
        <taxon>lamiids</taxon>
        <taxon>Lamiales</taxon>
        <taxon>Pedaliaceae</taxon>
        <taxon>Sesamum</taxon>
    </lineage>
</organism>
<name>A0AAW2V489_SESRA</name>
<dbReference type="InterPro" id="IPR043502">
    <property type="entry name" value="DNA/RNA_pol_sf"/>
</dbReference>
<dbReference type="AlphaFoldDB" id="A0AAW2V489"/>
<reference evidence="2" key="1">
    <citation type="submission" date="2020-06" db="EMBL/GenBank/DDBJ databases">
        <authorList>
            <person name="Li T."/>
            <person name="Hu X."/>
            <person name="Zhang T."/>
            <person name="Song X."/>
            <person name="Zhang H."/>
            <person name="Dai N."/>
            <person name="Sheng W."/>
            <person name="Hou X."/>
            <person name="Wei L."/>
        </authorList>
    </citation>
    <scope>NUCLEOTIDE SEQUENCE</scope>
    <source>
        <strain evidence="2">G02</strain>
        <tissue evidence="2">Leaf</tissue>
    </source>
</reference>
<dbReference type="InterPro" id="IPR051320">
    <property type="entry name" value="Viral_Replic_Matur_Polypro"/>
</dbReference>
<comment type="caution">
    <text evidence="2">The sequence shown here is derived from an EMBL/GenBank/DDBJ whole genome shotgun (WGS) entry which is preliminary data.</text>
</comment>
<reference evidence="2" key="2">
    <citation type="journal article" date="2024" name="Plant">
        <title>Genomic evolution and insights into agronomic trait innovations of Sesamum species.</title>
        <authorList>
            <person name="Miao H."/>
            <person name="Wang L."/>
            <person name="Qu L."/>
            <person name="Liu H."/>
            <person name="Sun Y."/>
            <person name="Le M."/>
            <person name="Wang Q."/>
            <person name="Wei S."/>
            <person name="Zheng Y."/>
            <person name="Lin W."/>
            <person name="Duan Y."/>
            <person name="Cao H."/>
            <person name="Xiong S."/>
            <person name="Wang X."/>
            <person name="Wei L."/>
            <person name="Li C."/>
            <person name="Ma Q."/>
            <person name="Ju M."/>
            <person name="Zhao R."/>
            <person name="Li G."/>
            <person name="Mu C."/>
            <person name="Tian Q."/>
            <person name="Mei H."/>
            <person name="Zhang T."/>
            <person name="Gao T."/>
            <person name="Zhang H."/>
        </authorList>
    </citation>
    <scope>NUCLEOTIDE SEQUENCE</scope>
    <source>
        <strain evidence="2">G02</strain>
    </source>
</reference>
<sequence>MRCFKSLDLSHLNGALSTALIYYTILKKQHPYRYSYGQKIEIERIVKEMLESGNIRPSQSSFASLMLLVKKKDGGWRLCVDYRWNIWDISFLGKALPLILRRKFIKGYGIISKLLTSLLKNDAFEWNPEVEIAFNRLKEVMTIAIVLTMPDFSQPFVVETDACGKGIGVILMQGSKPIAYLSKALATKNFDLSTYEKEFLALLLVVTK</sequence>
<proteinExistence type="predicted"/>
<dbReference type="EMBL" id="JACGWJ010000004">
    <property type="protein sequence ID" value="KAL0423465.1"/>
    <property type="molecule type" value="Genomic_DNA"/>
</dbReference>
<dbReference type="Gene3D" id="3.30.70.270">
    <property type="match status" value="1"/>
</dbReference>
<dbReference type="Pfam" id="PF17919">
    <property type="entry name" value="RT_RNaseH_2"/>
    <property type="match status" value="1"/>
</dbReference>
<evidence type="ECO:0000259" key="1">
    <source>
        <dbReference type="Pfam" id="PF17919"/>
    </source>
</evidence>
<dbReference type="Gene3D" id="3.10.10.10">
    <property type="entry name" value="HIV Type 1 Reverse Transcriptase, subunit A, domain 1"/>
    <property type="match status" value="1"/>
</dbReference>
<dbReference type="SUPFAM" id="SSF56672">
    <property type="entry name" value="DNA/RNA polymerases"/>
    <property type="match status" value="1"/>
</dbReference>
<dbReference type="InterPro" id="IPR041577">
    <property type="entry name" value="RT_RNaseH_2"/>
</dbReference>
<dbReference type="PANTHER" id="PTHR33064:SF40">
    <property type="entry name" value="REVERSE TRANSCRIPTASE_RETROTRANSPOSON-DERIVED PROTEIN RNASE H-LIKE DOMAIN-CONTAINING PROTEIN"/>
    <property type="match status" value="1"/>
</dbReference>
<dbReference type="InterPro" id="IPR043128">
    <property type="entry name" value="Rev_trsase/Diguanyl_cyclase"/>
</dbReference>